<keyword evidence="6 13" id="KW-0732">Signal</keyword>
<keyword evidence="9" id="KW-1015">Disulfide bond</keyword>
<feature type="domain" description="Folate receptor-like" evidence="14">
    <location>
        <begin position="39"/>
        <end position="225"/>
    </location>
</feature>
<feature type="transmembrane region" description="Helical" evidence="12">
    <location>
        <begin position="247"/>
        <end position="270"/>
    </location>
</feature>
<evidence type="ECO:0000256" key="2">
    <source>
        <dbReference type="ARBA" id="ARBA00007932"/>
    </source>
</evidence>
<feature type="transmembrane region" description="Helical" evidence="12">
    <location>
        <begin position="317"/>
        <end position="336"/>
    </location>
</feature>
<protein>
    <recommendedName>
        <fullName evidence="14">Folate receptor-like domain-containing protein</fullName>
    </recommendedName>
</protein>
<evidence type="ECO:0000256" key="13">
    <source>
        <dbReference type="SAM" id="SignalP"/>
    </source>
</evidence>
<dbReference type="Pfam" id="PF02949">
    <property type="entry name" value="7tm_6"/>
    <property type="match status" value="1"/>
</dbReference>
<comment type="similarity">
    <text evidence="2">Belongs to the folate receptor family.</text>
</comment>
<dbReference type="Pfam" id="PF03024">
    <property type="entry name" value="Folate_rec"/>
    <property type="match status" value="1"/>
</dbReference>
<evidence type="ECO:0000256" key="8">
    <source>
        <dbReference type="ARBA" id="ARBA00023136"/>
    </source>
</evidence>
<dbReference type="AlphaFoldDB" id="A0A7R9E9Z9"/>
<evidence type="ECO:0000256" key="12">
    <source>
        <dbReference type="SAM" id="Phobius"/>
    </source>
</evidence>
<feature type="signal peptide" evidence="13">
    <location>
        <begin position="1"/>
        <end position="23"/>
    </location>
</feature>
<dbReference type="GO" id="GO:0007165">
    <property type="term" value="P:signal transduction"/>
    <property type="evidence" value="ECO:0007669"/>
    <property type="project" value="UniProtKB-KW"/>
</dbReference>
<dbReference type="GO" id="GO:0004984">
    <property type="term" value="F:olfactory receptor activity"/>
    <property type="evidence" value="ECO:0007669"/>
    <property type="project" value="InterPro"/>
</dbReference>
<evidence type="ECO:0000256" key="9">
    <source>
        <dbReference type="ARBA" id="ARBA00023157"/>
    </source>
</evidence>
<feature type="chain" id="PRO_5031294929" description="Folate receptor-like domain-containing protein" evidence="13">
    <location>
        <begin position="24"/>
        <end position="742"/>
    </location>
</feature>
<keyword evidence="10" id="KW-0675">Receptor</keyword>
<evidence type="ECO:0000259" key="14">
    <source>
        <dbReference type="Pfam" id="PF03024"/>
    </source>
</evidence>
<evidence type="ECO:0000256" key="4">
    <source>
        <dbReference type="ARBA" id="ARBA00022692"/>
    </source>
</evidence>
<evidence type="ECO:0000256" key="3">
    <source>
        <dbReference type="ARBA" id="ARBA00022606"/>
    </source>
</evidence>
<feature type="transmembrane region" description="Helical" evidence="12">
    <location>
        <begin position="348"/>
        <end position="369"/>
    </location>
</feature>
<keyword evidence="7 12" id="KW-1133">Transmembrane helix</keyword>
<reference evidence="15" key="1">
    <citation type="submission" date="2020-11" db="EMBL/GenBank/DDBJ databases">
        <authorList>
            <person name="Tran Van P."/>
        </authorList>
    </citation>
    <scope>NUCLEOTIDE SEQUENCE</scope>
</reference>
<evidence type="ECO:0000256" key="1">
    <source>
        <dbReference type="ARBA" id="ARBA00004141"/>
    </source>
</evidence>
<gene>
    <name evidence="15" type="ORF">TMSB3V08_LOCUS6650</name>
</gene>
<keyword evidence="4 12" id="KW-0812">Transmembrane</keyword>
<dbReference type="GO" id="GO:0005549">
    <property type="term" value="F:odorant binding"/>
    <property type="evidence" value="ECO:0007669"/>
    <property type="project" value="InterPro"/>
</dbReference>
<proteinExistence type="inferred from homology"/>
<evidence type="ECO:0000313" key="15">
    <source>
        <dbReference type="EMBL" id="CAD7429875.1"/>
    </source>
</evidence>
<comment type="subcellular location">
    <subcellularLocation>
        <location evidence="1">Membrane</location>
        <topology evidence="1">Multi-pass membrane protein</topology>
    </subcellularLocation>
</comment>
<keyword evidence="8 12" id="KW-0472">Membrane</keyword>
<dbReference type="PANTHER" id="PTHR10517:SF14">
    <property type="entry name" value="FOLATE RECEPTOR 1-RELATED"/>
    <property type="match status" value="1"/>
</dbReference>
<evidence type="ECO:0000256" key="7">
    <source>
        <dbReference type="ARBA" id="ARBA00022989"/>
    </source>
</evidence>
<accession>A0A7R9E9Z9</accession>
<organism evidence="15">
    <name type="scientific">Timema monikensis</name>
    <dbReference type="NCBI Taxonomy" id="170555"/>
    <lineage>
        <taxon>Eukaryota</taxon>
        <taxon>Metazoa</taxon>
        <taxon>Ecdysozoa</taxon>
        <taxon>Arthropoda</taxon>
        <taxon>Hexapoda</taxon>
        <taxon>Insecta</taxon>
        <taxon>Pterygota</taxon>
        <taxon>Neoptera</taxon>
        <taxon>Polyneoptera</taxon>
        <taxon>Phasmatodea</taxon>
        <taxon>Timematodea</taxon>
        <taxon>Timematoidea</taxon>
        <taxon>Timematidae</taxon>
        <taxon>Timema</taxon>
    </lineage>
</organism>
<evidence type="ECO:0000256" key="11">
    <source>
        <dbReference type="ARBA" id="ARBA00023224"/>
    </source>
</evidence>
<dbReference type="GO" id="GO:0009897">
    <property type="term" value="C:external side of plasma membrane"/>
    <property type="evidence" value="ECO:0007669"/>
    <property type="project" value="TreeGrafter"/>
</dbReference>
<evidence type="ECO:0000256" key="10">
    <source>
        <dbReference type="ARBA" id="ARBA00023170"/>
    </source>
</evidence>
<keyword evidence="5" id="KW-0552">Olfaction</keyword>
<evidence type="ECO:0000256" key="5">
    <source>
        <dbReference type="ARBA" id="ARBA00022725"/>
    </source>
</evidence>
<dbReference type="PANTHER" id="PTHR10517">
    <property type="entry name" value="FOLATE RECEPTOR"/>
    <property type="match status" value="1"/>
</dbReference>
<dbReference type="InterPro" id="IPR004269">
    <property type="entry name" value="Folate_rcpt"/>
</dbReference>
<evidence type="ECO:0000256" key="6">
    <source>
        <dbReference type="ARBA" id="ARBA00022729"/>
    </source>
</evidence>
<dbReference type="EMBL" id="OB794247">
    <property type="protein sequence ID" value="CAD7429875.1"/>
    <property type="molecule type" value="Genomic_DNA"/>
</dbReference>
<keyword evidence="3" id="KW-0716">Sensory transduction</keyword>
<name>A0A7R9E9Z9_9NEOP</name>
<sequence length="742" mass="84681">MLPAGVVSMMSSVLWCTTLLVAAVVCQRSNDPEQLLNWCLDSHSHKSRPGPEAQLFYQSQYPFQCSPWSDRSCCTLNTTKRLHTLGDFNYDHCSHVKRLSEACKRHHIQENCFFECSPNIGPWVAWVKLCQAIYSKSLATNLTSRNERYHMVPICASDCEAWFAACSDDYTCSDNWYQNFEHTDKGVRCVAPCKTYRDTFKSASLFCQQIWNYAYRYAPDNQPCLRLWFEGDRGNPNERVARLAVDALIGSSTMSVVDWFLVSVSLLGFLQSSGMNYKSKGADTRRKEVPYKKWIGVNLKVNPFTGMWPRHDSSKLYPLYTALVFLLMQVHLGRTVARLTHADMKETFNLTFIVILHAVFLTKALSMLLNRRRLLRLVEELDGIYGLLDKVQHSEIATRTASKARVITICFVGLGTLTCILWSLISEIHEPFPDLDDVNITQEYSKLLWVLKDDQLVYQLCKTINFVNVLFECWVYSMVGFMNNCFDDTVYAVLLHVSGQLEALIIALKNVSRVVIDGGADSKRSKKSPHGSQLVLGDFSGGIHTNQWKTIHGNDLKTLDDSSRENRETLERDPTDDSDIDMKFRLSKCVEIHQAIIKFSENIQSVISPIMFLEFVLVSSVVCLQMYQGATEEQNFAHLFKVINSAIFTLTGFFLWCKFGEDVKTWSLKVSDAVYDIEWYEESETFKQDVQLIIHRAQRPLEFRGGPLYAINLETFIYLAKALVVLSSTAEDGEIEVRISVG</sequence>
<dbReference type="InterPro" id="IPR018143">
    <property type="entry name" value="Folate_rcpt-like"/>
</dbReference>
<keyword evidence="11" id="KW-0807">Transducer</keyword>
<dbReference type="InterPro" id="IPR004117">
    <property type="entry name" value="7tm6_olfct_rcpt"/>
</dbReference>
<feature type="transmembrane region" description="Helical" evidence="12">
    <location>
        <begin position="406"/>
        <end position="425"/>
    </location>
</feature>